<evidence type="ECO:0000256" key="1">
    <source>
        <dbReference type="SAM" id="Phobius"/>
    </source>
</evidence>
<accession>A0AAJ1MLX2</accession>
<evidence type="ECO:0000313" key="2">
    <source>
        <dbReference type="EMBL" id="MDC7228361.1"/>
    </source>
</evidence>
<protein>
    <submittedName>
        <fullName evidence="2">DUF1295 domain-containing protein</fullName>
    </submittedName>
</protein>
<proteinExistence type="predicted"/>
<gene>
    <name evidence="2" type="ORF">PQJ61_16480</name>
</gene>
<name>A0AAJ1MLX2_9SPIO</name>
<feature type="transmembrane region" description="Helical" evidence="1">
    <location>
        <begin position="31"/>
        <end position="51"/>
    </location>
</feature>
<feature type="transmembrane region" description="Helical" evidence="1">
    <location>
        <begin position="57"/>
        <end position="76"/>
    </location>
</feature>
<dbReference type="PANTHER" id="PTHR32251:SF23">
    <property type="entry name" value="3-OXO-5-ALPHA-STEROID 4-DEHYDROGENASE (DUF1295)"/>
    <property type="match status" value="1"/>
</dbReference>
<keyword evidence="1" id="KW-0812">Transmembrane</keyword>
<comment type="caution">
    <text evidence="2">The sequence shown here is derived from an EMBL/GenBank/DDBJ whole genome shotgun (WGS) entry which is preliminary data.</text>
</comment>
<feature type="transmembrane region" description="Helical" evidence="1">
    <location>
        <begin position="6"/>
        <end position="24"/>
    </location>
</feature>
<feature type="transmembrane region" description="Helical" evidence="1">
    <location>
        <begin position="146"/>
        <end position="165"/>
    </location>
</feature>
<feature type="transmembrane region" description="Helical" evidence="1">
    <location>
        <begin position="110"/>
        <end position="134"/>
    </location>
</feature>
<dbReference type="Gene3D" id="1.20.120.1630">
    <property type="match status" value="1"/>
</dbReference>
<dbReference type="AlphaFoldDB" id="A0AAJ1MLX2"/>
<sequence>MNSLTITLWVLAASILLSFFYGLFTRNYSTVDRLWSVLPVVYVIIWLPDFIANPRYIIAVILVLLWGARLTTNFAIKGGYAFSFKKGFTGEDYRWEILRKKIPNRFLFELFNLSFISAFQLILIFMFTLPLYYYGAITAPISVLEIILYALHLLLLSCELWSDILQLRFYRRRYIEPWNTERRYMLGFNTFGPWKYSRHPNYVCEMGQWVVIFLLLAAASGGLHFSGIGAAVLIILFAGSTVFAESITSLKYGEYKTWQKLSSAWLPLKPVDSGRRKAFLDLD</sequence>
<feature type="transmembrane region" description="Helical" evidence="1">
    <location>
        <begin position="202"/>
        <end position="219"/>
    </location>
</feature>
<dbReference type="InterPro" id="IPR010721">
    <property type="entry name" value="UstE-like"/>
</dbReference>
<dbReference type="Proteomes" id="UP001221217">
    <property type="component" value="Unassembled WGS sequence"/>
</dbReference>
<evidence type="ECO:0000313" key="3">
    <source>
        <dbReference type="Proteomes" id="UP001221217"/>
    </source>
</evidence>
<feature type="transmembrane region" description="Helical" evidence="1">
    <location>
        <begin position="225"/>
        <end position="244"/>
    </location>
</feature>
<keyword evidence="1" id="KW-0472">Membrane</keyword>
<dbReference type="EMBL" id="JAQQAL010000044">
    <property type="protein sequence ID" value="MDC7228361.1"/>
    <property type="molecule type" value="Genomic_DNA"/>
</dbReference>
<dbReference type="PANTHER" id="PTHR32251">
    <property type="entry name" value="3-OXO-5-ALPHA-STEROID 4-DEHYDROGENASE"/>
    <property type="match status" value="1"/>
</dbReference>
<reference evidence="2 3" key="1">
    <citation type="submission" date="2022-12" db="EMBL/GenBank/DDBJ databases">
        <title>Metagenome assembled genome from gulf of manar.</title>
        <authorList>
            <person name="Kohli P."/>
            <person name="Pk S."/>
            <person name="Venkata Ramana C."/>
            <person name="Sasikala C."/>
        </authorList>
    </citation>
    <scope>NUCLEOTIDE SEQUENCE [LARGE SCALE GENOMIC DNA]</scope>
    <source>
        <strain evidence="2">JB008</strain>
    </source>
</reference>
<keyword evidence="1" id="KW-1133">Transmembrane helix</keyword>
<dbReference type="Pfam" id="PF06966">
    <property type="entry name" value="DUF1295"/>
    <property type="match status" value="1"/>
</dbReference>
<dbReference type="GO" id="GO:0016020">
    <property type="term" value="C:membrane"/>
    <property type="evidence" value="ECO:0007669"/>
    <property type="project" value="TreeGrafter"/>
</dbReference>
<organism evidence="2 3">
    <name type="scientific">Candidatus Thalassospirochaeta sargassi</name>
    <dbReference type="NCBI Taxonomy" id="3119039"/>
    <lineage>
        <taxon>Bacteria</taxon>
        <taxon>Pseudomonadati</taxon>
        <taxon>Spirochaetota</taxon>
        <taxon>Spirochaetia</taxon>
        <taxon>Spirochaetales</taxon>
        <taxon>Spirochaetaceae</taxon>
        <taxon>Candidatus Thalassospirochaeta</taxon>
    </lineage>
</organism>